<dbReference type="InterPro" id="IPR015191">
    <property type="entry name" value="SelB_WHD4"/>
</dbReference>
<dbReference type="InterPro" id="IPR036388">
    <property type="entry name" value="WH-like_DNA-bd_sf"/>
</dbReference>
<evidence type="ECO:0000313" key="10">
    <source>
        <dbReference type="EMBL" id="MDK4325022.1"/>
    </source>
</evidence>
<comment type="subcellular location">
    <subcellularLocation>
        <location evidence="1">Cytoplasm</location>
    </subcellularLocation>
</comment>
<keyword evidence="10" id="KW-0251">Elongation factor</keyword>
<dbReference type="SUPFAM" id="SSF46785">
    <property type="entry name" value="Winged helix' DNA-binding domain"/>
    <property type="match status" value="1"/>
</dbReference>
<dbReference type="CDD" id="cd04171">
    <property type="entry name" value="SelB"/>
    <property type="match status" value="1"/>
</dbReference>
<dbReference type="GO" id="GO:0001514">
    <property type="term" value="P:selenocysteine incorporation"/>
    <property type="evidence" value="ECO:0007669"/>
    <property type="project" value="InterPro"/>
</dbReference>
<gene>
    <name evidence="10" type="primary">selB</name>
    <name evidence="10" type="ORF">QPX54_00595</name>
</gene>
<evidence type="ECO:0000313" key="11">
    <source>
        <dbReference type="Proteomes" id="UP001226160"/>
    </source>
</evidence>
<dbReference type="Proteomes" id="UP001226160">
    <property type="component" value="Unassembled WGS sequence"/>
</dbReference>
<keyword evidence="3" id="KW-0963">Cytoplasm</keyword>
<dbReference type="PANTHER" id="PTHR43721:SF22">
    <property type="entry name" value="ELONGATION FACTOR TU, MITOCHONDRIAL"/>
    <property type="match status" value="1"/>
</dbReference>
<dbReference type="GO" id="GO:0005737">
    <property type="term" value="C:cytoplasm"/>
    <property type="evidence" value="ECO:0007669"/>
    <property type="project" value="UniProtKB-SubCell"/>
</dbReference>
<evidence type="ECO:0000256" key="1">
    <source>
        <dbReference type="ARBA" id="ARBA00004496"/>
    </source>
</evidence>
<evidence type="ECO:0000256" key="5">
    <source>
        <dbReference type="ARBA" id="ARBA00023134"/>
    </source>
</evidence>
<dbReference type="InterPro" id="IPR050055">
    <property type="entry name" value="EF-Tu_GTPase"/>
</dbReference>
<accession>A0AAP4BX56</accession>
<dbReference type="InterPro" id="IPR000795">
    <property type="entry name" value="T_Tr_GTP-bd_dom"/>
</dbReference>
<evidence type="ECO:0000256" key="8">
    <source>
        <dbReference type="SAM" id="MobiDB-lite"/>
    </source>
</evidence>
<dbReference type="InterPro" id="IPR027417">
    <property type="entry name" value="P-loop_NTPase"/>
</dbReference>
<dbReference type="Pfam" id="PF09107">
    <property type="entry name" value="WHD_3rd_SelB"/>
    <property type="match status" value="1"/>
</dbReference>
<protein>
    <recommendedName>
        <fullName evidence="2">Selenocysteine-specific elongation factor</fullName>
    </recommendedName>
    <alternativeName>
        <fullName evidence="7">SelB translation factor</fullName>
    </alternativeName>
</protein>
<dbReference type="Pfam" id="PF00009">
    <property type="entry name" value="GTP_EFTU"/>
    <property type="match status" value="1"/>
</dbReference>
<evidence type="ECO:0000256" key="2">
    <source>
        <dbReference type="ARBA" id="ARBA00015953"/>
    </source>
</evidence>
<reference evidence="10" key="1">
    <citation type="submission" date="2023-05" db="EMBL/GenBank/DDBJ databases">
        <title>Metabolic capabilities are highly conserved among human nasal-associated Corynebacterium species in pangenomic analyses.</title>
        <authorList>
            <person name="Tran T.H."/>
            <person name="Roberts A.Q."/>
            <person name="Escapa I.F."/>
            <person name="Gao W."/>
            <person name="Conlan S."/>
            <person name="Kong H."/>
            <person name="Segre J.A."/>
            <person name="Kelly M.S."/>
            <person name="Lemon K.P."/>
        </authorList>
    </citation>
    <scope>NUCLEOTIDE SEQUENCE</scope>
    <source>
        <strain evidence="10">KPL2654</strain>
    </source>
</reference>
<dbReference type="PROSITE" id="PS51722">
    <property type="entry name" value="G_TR_2"/>
    <property type="match status" value="1"/>
</dbReference>
<dbReference type="Gene3D" id="1.10.10.2770">
    <property type="match status" value="1"/>
</dbReference>
<dbReference type="PANTHER" id="PTHR43721">
    <property type="entry name" value="ELONGATION FACTOR TU-RELATED"/>
    <property type="match status" value="1"/>
</dbReference>
<dbReference type="InterPro" id="IPR036390">
    <property type="entry name" value="WH_DNA-bd_sf"/>
</dbReference>
<dbReference type="GO" id="GO:0003746">
    <property type="term" value="F:translation elongation factor activity"/>
    <property type="evidence" value="ECO:0007669"/>
    <property type="project" value="UniProtKB-KW"/>
</dbReference>
<evidence type="ECO:0000259" key="9">
    <source>
        <dbReference type="PROSITE" id="PS51722"/>
    </source>
</evidence>
<dbReference type="Gene3D" id="2.40.30.10">
    <property type="entry name" value="Translation factors"/>
    <property type="match status" value="1"/>
</dbReference>
<sequence length="628" mass="67500">MHVVATAGHVDHGKSALVRALTDMDPDRWAEEKRRGLTIDLGFVWTTLPSGADVAFVDVPGHEKFLGNMLAGVGPAPVVIFVVAADEGWQAQSTDHRDALRALDIQHGLIAVTRADRAGAARRAEVTAQVRHELAGTALADAPLVEVSAHTGEGIAQMRQLLDQVLARVPAPDPQARVRVWIDRAFSVKGAGTVVTGTLAAGTLRVGDILQLASPDGTRAVEVRGLHSENTAHQVLEPTSRVAVNLRGIRADAIHRGHSLLSSGAWELVEQIDVRRTFGQDFYELPQNIVVHIGTAGLEAHVRPLSADYARLSLAYPLPLQLLDRFVVRSPGGRHVSAGVQVIDVYPPELNRRGEARRRAEELELLADGNSAGRDRNDRSPSDATTTAAASTPAASPSPFTDPTGYIQRVGYVPVDKLQRAGFAVGDPAAPPQGIIAFRQWWIAAREITRWKNQLLVALEKHAQDNPLAAGMPRKAAMDALELQEDPLLGIAVAAAKVEQADGVVRLPGHKVDLGEAEASVAKLEAWLADDPFAAPEADELQELRLGAKQLAAAENAGRLLRLGQGIIVLPSAPQQAKQRIAQLEQPFTLSAARKALGTTRRVAIPLLEYLDEQGITRRLDGGLRELR</sequence>
<dbReference type="EMBL" id="JASNVP010000001">
    <property type="protein sequence ID" value="MDK4325022.1"/>
    <property type="molecule type" value="Genomic_DNA"/>
</dbReference>
<dbReference type="GO" id="GO:0005525">
    <property type="term" value="F:GTP binding"/>
    <property type="evidence" value="ECO:0007669"/>
    <property type="project" value="UniProtKB-KW"/>
</dbReference>
<dbReference type="Pfam" id="PF03144">
    <property type="entry name" value="GTP_EFTU_D2"/>
    <property type="match status" value="1"/>
</dbReference>
<dbReference type="InterPro" id="IPR004161">
    <property type="entry name" value="EFTu-like_2"/>
</dbReference>
<name>A0AAP4BX56_9CORY</name>
<dbReference type="InterPro" id="IPR057335">
    <property type="entry name" value="Beta-barrel_SelB"/>
</dbReference>
<dbReference type="GO" id="GO:0003924">
    <property type="term" value="F:GTPase activity"/>
    <property type="evidence" value="ECO:0007669"/>
    <property type="project" value="InterPro"/>
</dbReference>
<feature type="region of interest" description="Disordered" evidence="8">
    <location>
        <begin position="365"/>
        <end position="403"/>
    </location>
</feature>
<dbReference type="InterPro" id="IPR009000">
    <property type="entry name" value="Transl_B-barrel_sf"/>
</dbReference>
<dbReference type="GO" id="GO:0003723">
    <property type="term" value="F:RNA binding"/>
    <property type="evidence" value="ECO:0007669"/>
    <property type="project" value="InterPro"/>
</dbReference>
<keyword evidence="4" id="KW-0648">Protein biosynthesis</keyword>
<dbReference type="AlphaFoldDB" id="A0AAP4BX56"/>
<dbReference type="Gene3D" id="1.10.10.10">
    <property type="entry name" value="Winged helix-like DNA-binding domain superfamily/Winged helix DNA-binding domain"/>
    <property type="match status" value="1"/>
</dbReference>
<evidence type="ECO:0000256" key="7">
    <source>
        <dbReference type="ARBA" id="ARBA00031615"/>
    </source>
</evidence>
<dbReference type="SUPFAM" id="SSF50447">
    <property type="entry name" value="Translation proteins"/>
    <property type="match status" value="1"/>
</dbReference>
<organism evidence="10 11">
    <name type="scientific">Corynebacterium propinquum</name>
    <dbReference type="NCBI Taxonomy" id="43769"/>
    <lineage>
        <taxon>Bacteria</taxon>
        <taxon>Bacillati</taxon>
        <taxon>Actinomycetota</taxon>
        <taxon>Actinomycetes</taxon>
        <taxon>Mycobacteriales</taxon>
        <taxon>Corynebacteriaceae</taxon>
        <taxon>Corynebacterium</taxon>
    </lineage>
</organism>
<dbReference type="NCBIfam" id="TIGR00475">
    <property type="entry name" value="selB"/>
    <property type="match status" value="1"/>
</dbReference>
<dbReference type="Pfam" id="PF25461">
    <property type="entry name" value="Beta-barrel_SelB"/>
    <property type="match status" value="1"/>
</dbReference>
<dbReference type="InterPro" id="IPR004535">
    <property type="entry name" value="Transl_elong_SelB"/>
</dbReference>
<comment type="caution">
    <text evidence="10">The sequence shown here is derived from an EMBL/GenBank/DDBJ whole genome shotgun (WGS) entry which is preliminary data.</text>
</comment>
<proteinExistence type="predicted"/>
<keyword evidence="5" id="KW-0547">Nucleotide-binding</keyword>
<dbReference type="SUPFAM" id="SSF52540">
    <property type="entry name" value="P-loop containing nucleoside triphosphate hydrolases"/>
    <property type="match status" value="1"/>
</dbReference>
<keyword evidence="5" id="KW-0342">GTP-binding</keyword>
<dbReference type="RefSeq" id="WP_239211427.1">
    <property type="nucleotide sequence ID" value="NZ_CP091865.1"/>
</dbReference>
<feature type="domain" description="Tr-type G" evidence="9">
    <location>
        <begin position="1"/>
        <end position="171"/>
    </location>
</feature>
<comment type="function">
    <text evidence="6">Translation factor necessary for the incorporation of selenocysteine into proteins. It probably replaces EF-Tu for the insertion of selenocysteine directed by the UGA codon. SelB binds GTP and GDP.</text>
</comment>
<feature type="compositionally biased region" description="Low complexity" evidence="8">
    <location>
        <begin position="382"/>
        <end position="403"/>
    </location>
</feature>
<evidence type="ECO:0000256" key="6">
    <source>
        <dbReference type="ARBA" id="ARBA00025526"/>
    </source>
</evidence>
<evidence type="ECO:0000256" key="4">
    <source>
        <dbReference type="ARBA" id="ARBA00022917"/>
    </source>
</evidence>
<evidence type="ECO:0000256" key="3">
    <source>
        <dbReference type="ARBA" id="ARBA00022490"/>
    </source>
</evidence>
<dbReference type="Gene3D" id="3.40.50.300">
    <property type="entry name" value="P-loop containing nucleotide triphosphate hydrolases"/>
    <property type="match status" value="1"/>
</dbReference>